<protein>
    <submittedName>
        <fullName evidence="6">Zn-dependent exopeptidase</fullName>
    </submittedName>
</protein>
<comment type="caution">
    <text evidence="6">The sequence shown here is derived from an EMBL/GenBank/DDBJ whole genome shotgun (WGS) entry which is preliminary data.</text>
</comment>
<feature type="domain" description="Peptidase M20 dimerisation" evidence="5">
    <location>
        <begin position="236"/>
        <end position="376"/>
    </location>
</feature>
<evidence type="ECO:0000256" key="4">
    <source>
        <dbReference type="ARBA" id="ARBA00022801"/>
    </source>
</evidence>
<organism evidence="6 7">
    <name type="scientific">Aspergillus terreus</name>
    <dbReference type="NCBI Taxonomy" id="33178"/>
    <lineage>
        <taxon>Eukaryota</taxon>
        <taxon>Fungi</taxon>
        <taxon>Dikarya</taxon>
        <taxon>Ascomycota</taxon>
        <taxon>Pezizomycotina</taxon>
        <taxon>Eurotiomycetes</taxon>
        <taxon>Eurotiomycetidae</taxon>
        <taxon>Eurotiales</taxon>
        <taxon>Aspergillaceae</taxon>
        <taxon>Aspergillus</taxon>
        <taxon>Aspergillus subgen. Circumdati</taxon>
    </lineage>
</organism>
<dbReference type="Pfam" id="PF07687">
    <property type="entry name" value="M20_dimer"/>
    <property type="match status" value="1"/>
</dbReference>
<evidence type="ECO:0000256" key="1">
    <source>
        <dbReference type="ARBA" id="ARBA00006247"/>
    </source>
</evidence>
<evidence type="ECO:0000313" key="6">
    <source>
        <dbReference type="EMBL" id="GFF14881.1"/>
    </source>
</evidence>
<dbReference type="Pfam" id="PF01546">
    <property type="entry name" value="Peptidase_M20"/>
    <property type="match status" value="1"/>
</dbReference>
<evidence type="ECO:0000256" key="2">
    <source>
        <dbReference type="ARBA" id="ARBA00022670"/>
    </source>
</evidence>
<proteinExistence type="inferred from homology"/>
<dbReference type="Gene3D" id="3.40.630.10">
    <property type="entry name" value="Zn peptidases"/>
    <property type="match status" value="1"/>
</dbReference>
<gene>
    <name evidence="6" type="ORF">ATEIFO6365_0003094900</name>
</gene>
<dbReference type="InterPro" id="IPR011650">
    <property type="entry name" value="Peptidase_M20_dimer"/>
</dbReference>
<dbReference type="GO" id="GO:0008233">
    <property type="term" value="F:peptidase activity"/>
    <property type="evidence" value="ECO:0007669"/>
    <property type="project" value="UniProtKB-KW"/>
</dbReference>
<name>A0A5M3YT26_ASPTE</name>
<reference evidence="6 7" key="1">
    <citation type="submission" date="2020-01" db="EMBL/GenBank/DDBJ databases">
        <title>Aspergillus terreus IFO 6365 whole genome shotgun sequence.</title>
        <authorList>
            <person name="Kanamasa S."/>
            <person name="Takahashi H."/>
        </authorList>
    </citation>
    <scope>NUCLEOTIDE SEQUENCE [LARGE SCALE GENOMIC DNA]</scope>
    <source>
        <strain evidence="6 7">IFO 6365</strain>
    </source>
</reference>
<dbReference type="InterPro" id="IPR002933">
    <property type="entry name" value="Peptidase_M20"/>
</dbReference>
<dbReference type="Proteomes" id="UP000452235">
    <property type="component" value="Unassembled WGS sequence"/>
</dbReference>
<dbReference type="AlphaFoldDB" id="A0A5M3YT26"/>
<dbReference type="GO" id="GO:0006508">
    <property type="term" value="P:proteolysis"/>
    <property type="evidence" value="ECO:0007669"/>
    <property type="project" value="UniProtKB-KW"/>
</dbReference>
<keyword evidence="2" id="KW-0645">Protease</keyword>
<dbReference type="InterPro" id="IPR001261">
    <property type="entry name" value="ArgE/DapE_CS"/>
</dbReference>
<dbReference type="Gene3D" id="3.30.70.360">
    <property type="match status" value="1"/>
</dbReference>
<accession>A0A5M3YT26</accession>
<dbReference type="PANTHER" id="PTHR43270:SF4">
    <property type="entry name" value="CARNOSINE DIPEPTIDASE 2, ISOFORM A"/>
    <property type="match status" value="1"/>
</dbReference>
<dbReference type="PANTHER" id="PTHR43270">
    <property type="entry name" value="BETA-ALA-HIS DIPEPTIDASE"/>
    <property type="match status" value="1"/>
</dbReference>
<evidence type="ECO:0000259" key="5">
    <source>
        <dbReference type="Pfam" id="PF07687"/>
    </source>
</evidence>
<dbReference type="VEuPathDB" id="FungiDB:ATEG_00976"/>
<dbReference type="OrthoDB" id="7832001at2759"/>
<dbReference type="SMR" id="A0A5M3YT26"/>
<dbReference type="InterPro" id="IPR051458">
    <property type="entry name" value="Cyt/Met_Dipeptidase"/>
</dbReference>
<comment type="similarity">
    <text evidence="1">Belongs to the peptidase M20A family.</text>
</comment>
<keyword evidence="3" id="KW-0479">Metal-binding</keyword>
<keyword evidence="4" id="KW-0378">Hydrolase</keyword>
<dbReference type="EMBL" id="BLJY01000003">
    <property type="protein sequence ID" value="GFF14881.1"/>
    <property type="molecule type" value="Genomic_DNA"/>
</dbReference>
<dbReference type="GO" id="GO:0046872">
    <property type="term" value="F:metal ion binding"/>
    <property type="evidence" value="ECO:0007669"/>
    <property type="project" value="UniProtKB-KW"/>
</dbReference>
<evidence type="ECO:0000256" key="3">
    <source>
        <dbReference type="ARBA" id="ARBA00022723"/>
    </source>
</evidence>
<dbReference type="PROSITE" id="PS00759">
    <property type="entry name" value="ARGE_DAPE_CPG2_2"/>
    <property type="match status" value="1"/>
</dbReference>
<dbReference type="SUPFAM" id="SSF53187">
    <property type="entry name" value="Zn-dependent exopeptidases"/>
    <property type="match status" value="1"/>
</dbReference>
<keyword evidence="7" id="KW-1185">Reference proteome</keyword>
<sequence>MPSDTLEQVLTKIDQLAQHFVTDRLAKAVEIKSVSSDLTYEGRRNVGQMTAFLVGQLSGLGANVERCPLGNQPDTNPVLELPDVVLAKYPATPDPKKRTILIYGHYDVQPEGEGWTYPKEPWKLKEINGKLYGRGSTDDKGPLLAWLNALEAYQKAGVDLPVNLLFCFEGMEESGSVGFAGFAHQNQELFSKVDAACISDNYWLTPRKPCLTYGLRGINYFTISIAQKPLPGRKPVPLHSGIYGGTVHEPMTDLTILLSKLVDSKGNILVPGINGLVDDTTREEIERYKKIDFSMEEFKNTIGSEAAIYDTAPDTLMHRGRYPSITIHGISGADSSPNQTTAIYPEVTGKFSVRTVPTMEGSVVTALVVHFLKQEFNKLGSKNTCEVREFGESAPYWVGNIDDPNFAAGKAATKRVYNTDPDMTREGGSIGVTLELQKALGTNKSIMLLPVGRSDDGAHGPDEKLDRDNYIKGSKLLGAYWWYFANP</sequence>
<evidence type="ECO:0000313" key="7">
    <source>
        <dbReference type="Proteomes" id="UP000452235"/>
    </source>
</evidence>